<protein>
    <submittedName>
        <fullName evidence="2">Uncharacterized protein</fullName>
    </submittedName>
</protein>
<sequence>MAPRRHQPRMVEVRRDGIPMKVPFEEVKQNQEAQLEDLLNKTISSDETLGAGLKPGWQLCADFDNLPLNVSGECGTAIQYLQRLRAEWRADKMIIPAGWQMDPETEAAHECRLDTLDAYRMDHWLPLLKGHICYASYDDLKERHDNPSYPGVDFLLSEEVDSELDDWENTSELQRKIISRSSLHAVSLILYYDGDEKVAESVIPAVLTSNSRCWTKCRPELRFAFYPPLEDSKPPGASIDFAYVVRTLEEPFGAPSYEELYAPVTIAHPALLVGAKGPARWTPASWLVENLAYSGQTAQPRTLGNVMEELSDAVHSSLTAHLLNTKFRNIETPLSESHSLQVLPQHLIIFGVVFDAEHLYIVAHFPRRSISQDRVDKYISVIVDKLPFSASFAGPTYIDDAVGRLRVAMALLVLRKHASQLAKLWEHQNGFWYRWIINVELLREWFFIQDLSQESVDEDNEVSEDGDDDGSDSGKGSDKDESSDSGEGSEDGEGGDSDEDSDEGKYSDGDEDD</sequence>
<comment type="caution">
    <text evidence="2">The sequence shown here is derived from an EMBL/GenBank/DDBJ whole genome shotgun (WGS) entry which is preliminary data.</text>
</comment>
<reference evidence="2 3" key="1">
    <citation type="submission" date="2019-02" db="EMBL/GenBank/DDBJ databases">
        <title>Genome sequencing of the rare red list fungi Dentipellis fragilis.</title>
        <authorList>
            <person name="Buettner E."/>
            <person name="Kellner H."/>
        </authorList>
    </citation>
    <scope>NUCLEOTIDE SEQUENCE [LARGE SCALE GENOMIC DNA]</scope>
    <source>
        <strain evidence="2 3">DSM 105465</strain>
    </source>
</reference>
<evidence type="ECO:0000313" key="2">
    <source>
        <dbReference type="EMBL" id="TFY72613.1"/>
    </source>
</evidence>
<feature type="compositionally biased region" description="Acidic residues" evidence="1">
    <location>
        <begin position="456"/>
        <end position="471"/>
    </location>
</feature>
<dbReference type="STRING" id="205917.A0A4Y9ZFG3"/>
<keyword evidence="3" id="KW-1185">Reference proteome</keyword>
<dbReference type="EMBL" id="SEOQ01000009">
    <property type="protein sequence ID" value="TFY72613.1"/>
    <property type="molecule type" value="Genomic_DNA"/>
</dbReference>
<name>A0A4Y9ZFG3_9AGAM</name>
<evidence type="ECO:0000313" key="3">
    <source>
        <dbReference type="Proteomes" id="UP000298327"/>
    </source>
</evidence>
<feature type="region of interest" description="Disordered" evidence="1">
    <location>
        <begin position="456"/>
        <end position="513"/>
    </location>
</feature>
<dbReference type="OrthoDB" id="2803005at2759"/>
<feature type="compositionally biased region" description="Basic and acidic residues" evidence="1">
    <location>
        <begin position="503"/>
        <end position="513"/>
    </location>
</feature>
<accession>A0A4Y9ZFG3</accession>
<evidence type="ECO:0000256" key="1">
    <source>
        <dbReference type="SAM" id="MobiDB-lite"/>
    </source>
</evidence>
<dbReference type="AlphaFoldDB" id="A0A4Y9ZFG3"/>
<gene>
    <name evidence="2" type="ORF">EVG20_g393</name>
</gene>
<feature type="compositionally biased region" description="Acidic residues" evidence="1">
    <location>
        <begin position="483"/>
        <end position="502"/>
    </location>
</feature>
<organism evidence="2 3">
    <name type="scientific">Dentipellis fragilis</name>
    <dbReference type="NCBI Taxonomy" id="205917"/>
    <lineage>
        <taxon>Eukaryota</taxon>
        <taxon>Fungi</taxon>
        <taxon>Dikarya</taxon>
        <taxon>Basidiomycota</taxon>
        <taxon>Agaricomycotina</taxon>
        <taxon>Agaricomycetes</taxon>
        <taxon>Russulales</taxon>
        <taxon>Hericiaceae</taxon>
        <taxon>Dentipellis</taxon>
    </lineage>
</organism>
<dbReference type="Proteomes" id="UP000298327">
    <property type="component" value="Unassembled WGS sequence"/>
</dbReference>
<proteinExistence type="predicted"/>